<feature type="compositionally biased region" description="Basic residues" evidence="1">
    <location>
        <begin position="496"/>
        <end position="513"/>
    </location>
</feature>
<evidence type="ECO:0000259" key="3">
    <source>
        <dbReference type="Pfam" id="PF09362"/>
    </source>
</evidence>
<dbReference type="PANTHER" id="PTHR43662:SF7">
    <property type="entry name" value="DUF1996 DOMAIN-CONTAINING PROTEIN"/>
    <property type="match status" value="1"/>
</dbReference>
<sequence>MMLKSAVAVSAAFFGGAHAFWRMECPGRVGLARLDPIVDPGKLSKHVHSIHGSSGFSDSSNTEQLLNGNCTSCRVSQDLSSYWHPAMYFEDADTGEFELVDQVGGMLAYYLLFGDNITAFPPDFRMLSGTTTRRKYSVGDPTKPDPEKSMWESMGQTGQDTLAERALGFNCLDYSKAPESTLSRHYMPDKKYLDANCKDGIRLELMFPSCWKGGDAVDSDDHKEHVAFPDLVMTGTCPKGYPVRLPSLMYEVIWNTNAFADRNGKFVFSNGDTTGYGYHGDFITGWEEEFLQQAVDTCTSESGKIEDCPLFDVITEGEATSCKMDLPKILADEDVLGPCKQLPGGDGSLIGGGSGEDIFQEPSLVVDIPVPTLDITFGDKPKNSAPALPGHDIDGNQGGDGHVGAAFIKPTKPKAPVPIPTSTSSSVPCSTPTTTTAPEIVVPTDTHTYWSTEYVTKGNIVNKIFWEQELVYVTDLEEEIVVVTVTSTAGYDAPAPKRRRGHAHLHAHGHRHL</sequence>
<keyword evidence="2" id="KW-0732">Signal</keyword>
<dbReference type="OrthoDB" id="74764at2759"/>
<feature type="signal peptide" evidence="2">
    <location>
        <begin position="1"/>
        <end position="19"/>
    </location>
</feature>
<feature type="chain" id="PRO_5034503412" description="DUF1996 domain-containing protein" evidence="2">
    <location>
        <begin position="20"/>
        <end position="513"/>
    </location>
</feature>
<comment type="caution">
    <text evidence="4">The sequence shown here is derived from an EMBL/GenBank/DDBJ whole genome shotgun (WGS) entry which is preliminary data.</text>
</comment>
<dbReference type="PANTHER" id="PTHR43662">
    <property type="match status" value="1"/>
</dbReference>
<evidence type="ECO:0000313" key="4">
    <source>
        <dbReference type="EMBL" id="KAF4975018.1"/>
    </source>
</evidence>
<feature type="compositionally biased region" description="Low complexity" evidence="1">
    <location>
        <begin position="420"/>
        <end position="433"/>
    </location>
</feature>
<proteinExistence type="predicted"/>
<organism evidence="4 5">
    <name type="scientific">Fusarium zealandicum</name>
    <dbReference type="NCBI Taxonomy" id="1053134"/>
    <lineage>
        <taxon>Eukaryota</taxon>
        <taxon>Fungi</taxon>
        <taxon>Dikarya</taxon>
        <taxon>Ascomycota</taxon>
        <taxon>Pezizomycotina</taxon>
        <taxon>Sordariomycetes</taxon>
        <taxon>Hypocreomycetidae</taxon>
        <taxon>Hypocreales</taxon>
        <taxon>Nectriaceae</taxon>
        <taxon>Fusarium</taxon>
        <taxon>Fusarium staphyleae species complex</taxon>
    </lineage>
</organism>
<protein>
    <recommendedName>
        <fullName evidence="3">DUF1996 domain-containing protein</fullName>
    </recommendedName>
</protein>
<dbReference type="InterPro" id="IPR018535">
    <property type="entry name" value="DUF1996"/>
</dbReference>
<name>A0A8H4UF35_9HYPO</name>
<feature type="region of interest" description="Disordered" evidence="1">
    <location>
        <begin position="413"/>
        <end position="433"/>
    </location>
</feature>
<keyword evidence="5" id="KW-1185">Reference proteome</keyword>
<evidence type="ECO:0000256" key="1">
    <source>
        <dbReference type="SAM" id="MobiDB-lite"/>
    </source>
</evidence>
<reference evidence="4" key="1">
    <citation type="journal article" date="2020" name="BMC Genomics">
        <title>Correction to: Identification and distribution of gene clusters required for synthesis of sphingolipid metabolism inhibitors in diverse species of the filamentous fungus Fusarium.</title>
        <authorList>
            <person name="Kim H.S."/>
            <person name="Lohmar J.M."/>
            <person name="Busman M."/>
            <person name="Brown D.W."/>
            <person name="Naumann T.A."/>
            <person name="Divon H.H."/>
            <person name="Lysoe E."/>
            <person name="Uhlig S."/>
            <person name="Proctor R.H."/>
        </authorList>
    </citation>
    <scope>NUCLEOTIDE SEQUENCE</scope>
    <source>
        <strain evidence="4">NRRL 22465</strain>
    </source>
</reference>
<dbReference type="EMBL" id="JABEYC010000685">
    <property type="protein sequence ID" value="KAF4975018.1"/>
    <property type="molecule type" value="Genomic_DNA"/>
</dbReference>
<accession>A0A8H4UF35</accession>
<dbReference type="Proteomes" id="UP000635477">
    <property type="component" value="Unassembled WGS sequence"/>
</dbReference>
<feature type="domain" description="DUF1996" evidence="3">
    <location>
        <begin position="35"/>
        <end position="286"/>
    </location>
</feature>
<feature type="region of interest" description="Disordered" evidence="1">
    <location>
        <begin position="493"/>
        <end position="513"/>
    </location>
</feature>
<evidence type="ECO:0000256" key="2">
    <source>
        <dbReference type="SAM" id="SignalP"/>
    </source>
</evidence>
<evidence type="ECO:0000313" key="5">
    <source>
        <dbReference type="Proteomes" id="UP000635477"/>
    </source>
</evidence>
<reference evidence="4" key="2">
    <citation type="submission" date="2020-05" db="EMBL/GenBank/DDBJ databases">
        <authorList>
            <person name="Kim H.-S."/>
            <person name="Proctor R.H."/>
            <person name="Brown D.W."/>
        </authorList>
    </citation>
    <scope>NUCLEOTIDE SEQUENCE</scope>
    <source>
        <strain evidence="4">NRRL 22465</strain>
    </source>
</reference>
<dbReference type="Pfam" id="PF09362">
    <property type="entry name" value="DUF1996"/>
    <property type="match status" value="1"/>
</dbReference>
<dbReference type="AlphaFoldDB" id="A0A8H4UF35"/>
<gene>
    <name evidence="4" type="ORF">FZEAL_8139</name>
</gene>